<keyword evidence="6 7" id="KW-0456">Lyase</keyword>
<dbReference type="HAMAP" id="MF_01032">
    <property type="entry name" value="LeuD_type2"/>
    <property type="match status" value="1"/>
</dbReference>
<accession>A0A6P1ZJS0</accession>
<dbReference type="InterPro" id="IPR033940">
    <property type="entry name" value="IPMI_Swivel"/>
</dbReference>
<dbReference type="EC" id="4.2.1.33" evidence="7"/>
<comment type="subunit">
    <text evidence="5 7">Heterodimer of LeuC and LeuD.</text>
</comment>
<dbReference type="Proteomes" id="UP000434052">
    <property type="component" value="Unassembled WGS sequence"/>
</dbReference>
<dbReference type="OrthoDB" id="9777465at2"/>
<gene>
    <name evidence="7 10" type="primary">leuD</name>
    <name evidence="10" type="ORF">DQK91_09865</name>
    <name evidence="9" type="ORF">E8L03_17375</name>
</gene>
<evidence type="ECO:0000256" key="4">
    <source>
        <dbReference type="ARBA" id="ARBA00009869"/>
    </source>
</evidence>
<organism evidence="10 11">
    <name type="scientific">Oceanidesulfovibrio marinus</name>
    <dbReference type="NCBI Taxonomy" id="370038"/>
    <lineage>
        <taxon>Bacteria</taxon>
        <taxon>Pseudomonadati</taxon>
        <taxon>Thermodesulfobacteriota</taxon>
        <taxon>Desulfovibrionia</taxon>
        <taxon>Desulfovibrionales</taxon>
        <taxon>Desulfovibrionaceae</taxon>
        <taxon>Oceanidesulfovibrio</taxon>
    </lineage>
</organism>
<evidence type="ECO:0000256" key="1">
    <source>
        <dbReference type="ARBA" id="ARBA00000491"/>
    </source>
</evidence>
<dbReference type="EMBL" id="QMIF01000005">
    <property type="protein sequence ID" value="TVM34187.1"/>
    <property type="molecule type" value="Genomic_DNA"/>
</dbReference>
<evidence type="ECO:0000313" key="9">
    <source>
        <dbReference type="EMBL" id="QJT10581.1"/>
    </source>
</evidence>
<dbReference type="EMBL" id="CP039543">
    <property type="protein sequence ID" value="QJT10581.1"/>
    <property type="molecule type" value="Genomic_DNA"/>
</dbReference>
<name>A0A6P1ZJS0_9BACT</name>
<sequence length="169" mass="17909">MTAPIRGTAHTMGHHIDTDAIIPATYLVSTDPIELGKYCMAGMDPDWVNHVEEGDIIVAGENFGCGSSREHAPIAIIGAGVKAVIAKSFARIFYRNAFNMGLLLLEVGDAVDKISQGDTLSIDPAAGTITDETTGESFKFAPVPPFMQEILNKGGLVGYVSDRLESQAG</sequence>
<dbReference type="Gene3D" id="3.20.19.10">
    <property type="entry name" value="Aconitase, domain 4"/>
    <property type="match status" value="1"/>
</dbReference>
<keyword evidence="12" id="KW-1185">Reference proteome</keyword>
<dbReference type="InterPro" id="IPR050075">
    <property type="entry name" value="LeuD"/>
</dbReference>
<keyword evidence="7" id="KW-0100">Branched-chain amino acid biosynthesis</keyword>
<dbReference type="Proteomes" id="UP000503251">
    <property type="component" value="Chromosome"/>
</dbReference>
<evidence type="ECO:0000313" key="12">
    <source>
        <dbReference type="Proteomes" id="UP000503251"/>
    </source>
</evidence>
<dbReference type="CDD" id="cd01577">
    <property type="entry name" value="IPMI_Swivel"/>
    <property type="match status" value="1"/>
</dbReference>
<evidence type="ECO:0000313" key="11">
    <source>
        <dbReference type="Proteomes" id="UP000434052"/>
    </source>
</evidence>
<reference evidence="9 12" key="2">
    <citation type="submission" date="2019-04" db="EMBL/GenBank/DDBJ databases">
        <title>Isolation and culture of sulfate reducing bacteria from the cold seep of the South China Sea.</title>
        <authorList>
            <person name="Sun C."/>
            <person name="Liu R."/>
        </authorList>
    </citation>
    <scope>NUCLEOTIDE SEQUENCE [LARGE SCALE GENOMIC DNA]</scope>
    <source>
        <strain evidence="9 12">CS1</strain>
    </source>
</reference>
<comment type="pathway">
    <text evidence="3 7">Amino-acid biosynthesis; L-leucine biosynthesis; L-leucine from 3-methyl-2-oxobutanoate: step 2/4.</text>
</comment>
<dbReference type="InterPro" id="IPR015928">
    <property type="entry name" value="Aconitase/3IPM_dehydase_swvl"/>
</dbReference>
<dbReference type="InterPro" id="IPR000573">
    <property type="entry name" value="AconitaseA/IPMdHydase_ssu_swvl"/>
</dbReference>
<keyword evidence="7" id="KW-0432">Leucine biosynthesis</keyword>
<comment type="similarity">
    <text evidence="4 7">Belongs to the LeuD family. LeuD type 2 subfamily.</text>
</comment>
<evidence type="ECO:0000256" key="6">
    <source>
        <dbReference type="ARBA" id="ARBA00023239"/>
    </source>
</evidence>
<reference evidence="10 11" key="1">
    <citation type="submission" date="2018-06" db="EMBL/GenBank/DDBJ databases">
        <title>Complete genome of Desulfovibrio marinus P48SEP.</title>
        <authorList>
            <person name="Crispim J.S."/>
            <person name="Vidigal P.M.P."/>
            <person name="Silva L.C.F."/>
            <person name="Araujo L.C."/>
            <person name="Laguardia C.N."/>
            <person name="Dias R.S."/>
            <person name="Sousa M.P."/>
            <person name="Paula S.O."/>
            <person name="Silva C."/>
        </authorList>
    </citation>
    <scope>NUCLEOTIDE SEQUENCE [LARGE SCALE GENOMIC DNA]</scope>
    <source>
        <strain evidence="10 11">P48SEP</strain>
    </source>
</reference>
<evidence type="ECO:0000256" key="7">
    <source>
        <dbReference type="HAMAP-Rule" id="MF_01032"/>
    </source>
</evidence>
<dbReference type="GO" id="GO:0003861">
    <property type="term" value="F:3-isopropylmalate dehydratase activity"/>
    <property type="evidence" value="ECO:0007669"/>
    <property type="project" value="UniProtKB-UniRule"/>
</dbReference>
<evidence type="ECO:0000259" key="8">
    <source>
        <dbReference type="Pfam" id="PF00694"/>
    </source>
</evidence>
<dbReference type="UniPathway" id="UPA00048">
    <property type="reaction ID" value="UER00071"/>
</dbReference>
<proteinExistence type="inferred from homology"/>
<evidence type="ECO:0000256" key="5">
    <source>
        <dbReference type="ARBA" id="ARBA00011271"/>
    </source>
</evidence>
<dbReference type="RefSeq" id="WP_144305185.1">
    <property type="nucleotide sequence ID" value="NZ_CP039543.1"/>
</dbReference>
<evidence type="ECO:0000313" key="10">
    <source>
        <dbReference type="EMBL" id="TVM34187.1"/>
    </source>
</evidence>
<evidence type="ECO:0000256" key="2">
    <source>
        <dbReference type="ARBA" id="ARBA00002695"/>
    </source>
</evidence>
<keyword evidence="7" id="KW-0028">Amino-acid biosynthesis</keyword>
<evidence type="ECO:0000256" key="3">
    <source>
        <dbReference type="ARBA" id="ARBA00004729"/>
    </source>
</evidence>
<comment type="catalytic activity">
    <reaction evidence="1 7">
        <text>(2R,3S)-3-isopropylmalate = (2S)-2-isopropylmalate</text>
        <dbReference type="Rhea" id="RHEA:32287"/>
        <dbReference type="ChEBI" id="CHEBI:1178"/>
        <dbReference type="ChEBI" id="CHEBI:35121"/>
        <dbReference type="EC" id="4.2.1.33"/>
    </reaction>
</comment>
<dbReference type="PANTHER" id="PTHR43345:SF2">
    <property type="entry name" value="3-ISOPROPYLMALATE DEHYDRATASE SMALL SUBUNIT 1"/>
    <property type="match status" value="1"/>
</dbReference>
<dbReference type="Pfam" id="PF00694">
    <property type="entry name" value="Aconitase_C"/>
    <property type="match status" value="1"/>
</dbReference>
<protein>
    <recommendedName>
        <fullName evidence="7">3-isopropylmalate dehydratase small subunit</fullName>
        <ecNumber evidence="7">4.2.1.33</ecNumber>
    </recommendedName>
    <alternativeName>
        <fullName evidence="7">Alpha-IPM isomerase</fullName>
        <shortName evidence="7">IPMI</shortName>
    </alternativeName>
    <alternativeName>
        <fullName evidence="7">Isopropylmalate isomerase</fullName>
    </alternativeName>
</protein>
<dbReference type="GO" id="GO:0009098">
    <property type="term" value="P:L-leucine biosynthetic process"/>
    <property type="evidence" value="ECO:0007669"/>
    <property type="project" value="UniProtKB-UniRule"/>
</dbReference>
<dbReference type="NCBIfam" id="TIGR02087">
    <property type="entry name" value="LEUD_arch"/>
    <property type="match status" value="1"/>
</dbReference>
<feature type="domain" description="Aconitase A/isopropylmalate dehydratase small subunit swivel" evidence="8">
    <location>
        <begin position="52"/>
        <end position="107"/>
    </location>
</feature>
<dbReference type="PANTHER" id="PTHR43345">
    <property type="entry name" value="3-ISOPROPYLMALATE DEHYDRATASE SMALL SUBUNIT 2-RELATED-RELATED"/>
    <property type="match status" value="1"/>
</dbReference>
<comment type="function">
    <text evidence="2 7">Catalyzes the isomerization between 2-isopropylmalate and 3-isopropylmalate, via the formation of 2-isopropylmaleate.</text>
</comment>
<dbReference type="SUPFAM" id="SSF52016">
    <property type="entry name" value="LeuD/IlvD-like"/>
    <property type="match status" value="1"/>
</dbReference>
<dbReference type="AlphaFoldDB" id="A0A6P1ZJS0"/>
<dbReference type="InterPro" id="IPR011827">
    <property type="entry name" value="LeuD_type2/HacB/DmdB"/>
</dbReference>